<dbReference type="Pfam" id="PF23023">
    <property type="entry name" value="Anti-Pycsar_Apyc1"/>
    <property type="match status" value="1"/>
</dbReference>
<dbReference type="SUPFAM" id="SSF56281">
    <property type="entry name" value="Metallo-hydrolase/oxidoreductase"/>
    <property type="match status" value="1"/>
</dbReference>
<dbReference type="InParanoid" id="G0QK55"/>
<dbReference type="GO" id="GO:0005952">
    <property type="term" value="C:cAMP-dependent protein kinase complex"/>
    <property type="evidence" value="ECO:0007669"/>
    <property type="project" value="InterPro"/>
</dbReference>
<comment type="subcellular location">
    <subcellularLocation>
        <location evidence="2">Cytoplasm</location>
    </subcellularLocation>
</comment>
<dbReference type="GO" id="GO:0046872">
    <property type="term" value="F:metal ion binding"/>
    <property type="evidence" value="ECO:0007669"/>
    <property type="project" value="UniProtKB-KW"/>
</dbReference>
<dbReference type="EMBL" id="GL983130">
    <property type="protein sequence ID" value="EGR34400.1"/>
    <property type="molecule type" value="Genomic_DNA"/>
</dbReference>
<evidence type="ECO:0000256" key="1">
    <source>
        <dbReference type="ARBA" id="ARBA00001946"/>
    </source>
</evidence>
<feature type="domain" description="Cyclic nucleotide-binding" evidence="11">
    <location>
        <begin position="484"/>
        <end position="602"/>
    </location>
</feature>
<dbReference type="InterPro" id="IPR050503">
    <property type="entry name" value="cAMP-dep_PK_reg_su-like"/>
</dbReference>
<dbReference type="GO" id="GO:0005829">
    <property type="term" value="C:cytosol"/>
    <property type="evidence" value="ECO:0007669"/>
    <property type="project" value="TreeGrafter"/>
</dbReference>
<dbReference type="STRING" id="857967.G0QK55"/>
<dbReference type="FunFam" id="3.60.15.10:FF:000029">
    <property type="entry name" value="Cyclic nucleotide-binding domain protein"/>
    <property type="match status" value="1"/>
</dbReference>
<protein>
    <recommendedName>
        <fullName evidence="11">Cyclic nucleotide-binding domain-containing protein</fullName>
    </recommendedName>
</protein>
<dbReference type="CDD" id="cd00038">
    <property type="entry name" value="CAP_ED"/>
    <property type="match status" value="1"/>
</dbReference>
<keyword evidence="13" id="KW-1185">Reference proteome</keyword>
<keyword evidence="10" id="KW-0472">Membrane</keyword>
<dbReference type="InterPro" id="IPR000595">
    <property type="entry name" value="cNMP-bd_dom"/>
</dbReference>
<dbReference type="OMA" id="QICLICT"/>
<dbReference type="SUPFAM" id="SSF51206">
    <property type="entry name" value="cAMP-binding domain-like"/>
    <property type="match status" value="2"/>
</dbReference>
<dbReference type="PANTHER" id="PTHR11635">
    <property type="entry name" value="CAMP-DEPENDENT PROTEIN KINASE REGULATORY CHAIN"/>
    <property type="match status" value="1"/>
</dbReference>
<evidence type="ECO:0000256" key="3">
    <source>
        <dbReference type="ARBA" id="ARBA00022490"/>
    </source>
</evidence>
<dbReference type="Pfam" id="PF00027">
    <property type="entry name" value="cNMP_binding"/>
    <property type="match status" value="1"/>
</dbReference>
<reference evidence="12 13" key="1">
    <citation type="submission" date="2011-07" db="EMBL/GenBank/DDBJ databases">
        <authorList>
            <person name="Coyne R."/>
            <person name="Brami D."/>
            <person name="Johnson J."/>
            <person name="Hostetler J."/>
            <person name="Hannick L."/>
            <person name="Clark T."/>
            <person name="Cassidy-Hanley D."/>
            <person name="Inman J."/>
        </authorList>
    </citation>
    <scope>NUCLEOTIDE SEQUENCE [LARGE SCALE GENOMIC DNA]</scope>
    <source>
        <strain evidence="12 13">G5</strain>
    </source>
</reference>
<evidence type="ECO:0000256" key="7">
    <source>
        <dbReference type="ARBA" id="ARBA00022801"/>
    </source>
</evidence>
<evidence type="ECO:0000313" key="12">
    <source>
        <dbReference type="EMBL" id="EGR34400.1"/>
    </source>
</evidence>
<evidence type="ECO:0000313" key="13">
    <source>
        <dbReference type="Proteomes" id="UP000008983"/>
    </source>
</evidence>
<dbReference type="PROSITE" id="PS50042">
    <property type="entry name" value="CNMP_BINDING_3"/>
    <property type="match status" value="2"/>
</dbReference>
<dbReference type="OrthoDB" id="421226at2759"/>
<organism evidence="12 13">
    <name type="scientific">Ichthyophthirius multifiliis</name>
    <name type="common">White spot disease agent</name>
    <name type="synonym">Ich</name>
    <dbReference type="NCBI Taxonomy" id="5932"/>
    <lineage>
        <taxon>Eukaryota</taxon>
        <taxon>Sar</taxon>
        <taxon>Alveolata</taxon>
        <taxon>Ciliophora</taxon>
        <taxon>Intramacronucleata</taxon>
        <taxon>Oligohymenophorea</taxon>
        <taxon>Hymenostomatida</taxon>
        <taxon>Ophryoglenina</taxon>
        <taxon>Ichthyophthirius</taxon>
    </lineage>
</organism>
<dbReference type="eggNOG" id="KOG0614">
    <property type="taxonomic scope" value="Eukaryota"/>
</dbReference>
<evidence type="ECO:0000256" key="6">
    <source>
        <dbReference type="ARBA" id="ARBA00022741"/>
    </source>
</evidence>
<dbReference type="InterPro" id="IPR001279">
    <property type="entry name" value="Metallo-B-lactamas"/>
</dbReference>
<evidence type="ECO:0000256" key="9">
    <source>
        <dbReference type="ARBA" id="ARBA00061002"/>
    </source>
</evidence>
<evidence type="ECO:0000259" key="11">
    <source>
        <dbReference type="PROSITE" id="PS50042"/>
    </source>
</evidence>
<keyword evidence="10" id="KW-0812">Transmembrane</keyword>
<dbReference type="GO" id="GO:0030552">
    <property type="term" value="F:cAMP binding"/>
    <property type="evidence" value="ECO:0007669"/>
    <property type="project" value="TreeGrafter"/>
</dbReference>
<evidence type="ECO:0000256" key="8">
    <source>
        <dbReference type="ARBA" id="ARBA00022842"/>
    </source>
</evidence>
<feature type="domain" description="Cyclic nucleotide-binding" evidence="11">
    <location>
        <begin position="616"/>
        <end position="709"/>
    </location>
</feature>
<dbReference type="PANTHER" id="PTHR11635:SF152">
    <property type="entry name" value="CAMP-DEPENDENT PROTEIN KINASE TYPE I REGULATORY SUBUNIT-RELATED"/>
    <property type="match status" value="1"/>
</dbReference>
<dbReference type="GO" id="GO:0004862">
    <property type="term" value="F:cAMP-dependent protein kinase inhibitor activity"/>
    <property type="evidence" value="ECO:0007669"/>
    <property type="project" value="TreeGrafter"/>
</dbReference>
<proteinExistence type="inferred from homology"/>
<dbReference type="SMART" id="SM00849">
    <property type="entry name" value="Lactamase_B"/>
    <property type="match status" value="1"/>
</dbReference>
<dbReference type="PRINTS" id="PR00103">
    <property type="entry name" value="CAMPKINASE"/>
</dbReference>
<keyword evidence="4" id="KW-0479">Metal-binding</keyword>
<dbReference type="GO" id="GO:0016787">
    <property type="term" value="F:hydrolase activity"/>
    <property type="evidence" value="ECO:0007669"/>
    <property type="project" value="UniProtKB-KW"/>
</dbReference>
<gene>
    <name evidence="12" type="ORF">IMG5_013180</name>
</gene>
<dbReference type="GO" id="GO:0034236">
    <property type="term" value="F:protein kinase A catalytic subunit binding"/>
    <property type="evidence" value="ECO:0007669"/>
    <property type="project" value="TreeGrafter"/>
</dbReference>
<keyword evidence="5" id="KW-0677">Repeat</keyword>
<accession>G0QK55</accession>
<name>G0QK55_ICHMU</name>
<keyword evidence="7" id="KW-0378">Hydrolase</keyword>
<keyword evidence="3" id="KW-0963">Cytoplasm</keyword>
<evidence type="ECO:0000256" key="5">
    <source>
        <dbReference type="ARBA" id="ARBA00022737"/>
    </source>
</evidence>
<evidence type="ECO:0000256" key="2">
    <source>
        <dbReference type="ARBA" id="ARBA00004496"/>
    </source>
</evidence>
<dbReference type="SMART" id="SM00100">
    <property type="entry name" value="cNMP"/>
    <property type="match status" value="1"/>
</dbReference>
<feature type="transmembrane region" description="Helical" evidence="10">
    <location>
        <begin position="757"/>
        <end position="775"/>
    </location>
</feature>
<dbReference type="InterPro" id="IPR036866">
    <property type="entry name" value="RibonucZ/Hydroxyglut_hydro"/>
</dbReference>
<dbReference type="AlphaFoldDB" id="G0QK55"/>
<keyword evidence="8" id="KW-0460">Magnesium</keyword>
<dbReference type="Gene3D" id="2.60.120.10">
    <property type="entry name" value="Jelly Rolls"/>
    <property type="match status" value="2"/>
</dbReference>
<keyword evidence="6" id="KW-0547">Nucleotide-binding</keyword>
<sequence length="818" mass="96142">MACQYANDLNESNRMFLIDLEHLLQEKNTNLKYNYELEKYKLSDPDYNIIKLPRGGVVIRTKIGNIQYGLPPETNPLKPEEDITVDTLLTFKVFNDDNSCIIKDSNRNIIIEIIKQKNSFKIIENQIEIAEIEDVVNLSQKKLKYNLNTKRSNSLIQSKNDMEDQSPFNLTKQQGTIQQTAQTFENLTINSTNNIDSKNMLNSQYKQSDFKPPDFGVTILGNSHGFDPHGNTSGFIIWIYGRGIMVDPPPYQNQYLKSLGINHQLISGIIISHCHADHDAGTFHQIVAHGKIEVITTKTIMDSFLRKYSAISQISIVELNSLFAFRQVIIGTNMQMFGGCFSFFYSLHTIPSLGFEVKVQNKKIYFSSDTFYNPKVLFQFYQQGNLSKQRYDQFISIDFSKYDLILHEAGVPPIHTPQQILADFPQEIKEKLYLIHIAEKDLLQNSGLKIAQVGVENTIILYQNIQNNEVQLIQRLDIISKIDLFEYLPLKHAKYLMDCVKVEYYQKDEFIFKEGDIGDKFYIIQYGQVRIYSDTFIKLDKYFSIGDYFGEISVLDSNSKRIANAQSVNESTLLILEKHDFNFIFGTENNVVLKKLKQLSKVRKSQAIEIIDKNSILEKLEQFQKTELEMIMKEKKYQKGDIIWNFDQEIQISILLKKGIIKYHKNNEEFQLLVSGCFIGDVKDLLDSKNHQSKLVCQTDCNVYQINKKIQLNFCKLIQELNLFFKINNILIDQNKYKIKQYIYIYINIYIFQFNIIYYYIDFLIFVLIFIKYLFNYIYIQNEQQNYFFIYEFFKKYLFYFTFIIIYNQNKIQQLYYN</sequence>
<dbReference type="Proteomes" id="UP000008983">
    <property type="component" value="Unassembled WGS sequence"/>
</dbReference>
<dbReference type="Gene3D" id="3.60.15.10">
    <property type="entry name" value="Ribonuclease Z/Hydroxyacylglutathione hydrolase-like"/>
    <property type="match status" value="1"/>
</dbReference>
<keyword evidence="10" id="KW-1133">Transmembrane helix</keyword>
<dbReference type="InterPro" id="IPR014710">
    <property type="entry name" value="RmlC-like_jellyroll"/>
</dbReference>
<dbReference type="InterPro" id="IPR018490">
    <property type="entry name" value="cNMP-bd_dom_sf"/>
</dbReference>
<feature type="transmembrane region" description="Helical" evidence="10">
    <location>
        <begin position="787"/>
        <end position="807"/>
    </location>
</feature>
<dbReference type="RefSeq" id="XP_004039704.1">
    <property type="nucleotide sequence ID" value="XM_004039656.1"/>
</dbReference>
<evidence type="ECO:0000256" key="10">
    <source>
        <dbReference type="SAM" id="Phobius"/>
    </source>
</evidence>
<dbReference type="GeneID" id="14910595"/>
<comment type="similarity">
    <text evidence="9">Belongs to the metallo-beta-lactamase superfamily. cNMP phosphodiesterase family.</text>
</comment>
<comment type="cofactor">
    <cofactor evidence="1">
        <name>Mg(2+)</name>
        <dbReference type="ChEBI" id="CHEBI:18420"/>
    </cofactor>
</comment>
<evidence type="ECO:0000256" key="4">
    <source>
        <dbReference type="ARBA" id="ARBA00022723"/>
    </source>
</evidence>